<dbReference type="AlphaFoldDB" id="A0A378RPM0"/>
<dbReference type="Pfam" id="PF06580">
    <property type="entry name" value="His_kinase"/>
    <property type="match status" value="1"/>
</dbReference>
<keyword evidence="2" id="KW-1133">Transmembrane helix</keyword>
<protein>
    <submittedName>
        <fullName evidence="4">Inner membrane protein ypdA</fullName>
    </submittedName>
</protein>
<keyword evidence="5" id="KW-1185">Reference proteome</keyword>
<dbReference type="GO" id="GO:0016020">
    <property type="term" value="C:membrane"/>
    <property type="evidence" value="ECO:0007669"/>
    <property type="project" value="InterPro"/>
</dbReference>
<keyword evidence="2" id="KW-0812">Transmembrane</keyword>
<feature type="domain" description="Signal transduction histidine kinase internal region" evidence="3">
    <location>
        <begin position="331"/>
        <end position="409"/>
    </location>
</feature>
<dbReference type="InterPro" id="IPR010559">
    <property type="entry name" value="Sig_transdc_His_kin_internal"/>
</dbReference>
<sequence length="514" mass="59918">MKQLLFSRRTLLSIAIAIVSITSIAMLFLSISINSSYEETYQDIIKKSFNHRKNALEEEFKMIDTQLTMLTDVVQQTPFDQLDSKYKVINELQHYHNIPSYNWYIVVDSAQHIEEHNLTSSTLLPIDNLLVQKLIQNKNETKVNHFVRINGNLYWICWNSIQREGKRILTGFIFDLKELHKHLTTIDITTPNYAYIFATDGTCIYHPELNLVGKNIFEFSSTTSQDTTANKNNKSTPKVVQSEFLQLEVYRFFTAFTSETFKGYISINFPKVNVDENVIPLKRNTYLIFISSISIILLLLYFFNEESKRAYREKEKLAVEQEKLNKEKALMQLKQLKNQINPHFLFNSLNSLYMLIMLDSELAQKFTLNLSNTYRYLIQSPASNLVELDQELKFIEQYIALQSIRFPKELHFEVLDERQAPTKTKLPYLALQIAVENAMKHNIATLDAPLSIQIILTNESATVLNNIQLKEHKEESEGFGLFYIASIYQYYQVDTHQAYSQNETFICVFPLLNC</sequence>
<dbReference type="EMBL" id="UGQL01000001">
    <property type="protein sequence ID" value="STZ28648.1"/>
    <property type="molecule type" value="Genomic_DNA"/>
</dbReference>
<evidence type="ECO:0000256" key="2">
    <source>
        <dbReference type="SAM" id="Phobius"/>
    </source>
</evidence>
<dbReference type="Gene3D" id="3.30.450.20">
    <property type="entry name" value="PAS domain"/>
    <property type="match status" value="1"/>
</dbReference>
<evidence type="ECO:0000256" key="1">
    <source>
        <dbReference type="SAM" id="Coils"/>
    </source>
</evidence>
<dbReference type="InterPro" id="IPR050640">
    <property type="entry name" value="Bact_2-comp_sensor_kinase"/>
</dbReference>
<evidence type="ECO:0000313" key="5">
    <source>
        <dbReference type="Proteomes" id="UP000255024"/>
    </source>
</evidence>
<gene>
    <name evidence="4" type="primary">ypdA_3</name>
    <name evidence="4" type="ORF">NCTC11179_02210</name>
</gene>
<feature type="coiled-coil region" evidence="1">
    <location>
        <begin position="307"/>
        <end position="339"/>
    </location>
</feature>
<name>A0A378RPM0_MYROD</name>
<proteinExistence type="predicted"/>
<dbReference type="PANTHER" id="PTHR34220:SF7">
    <property type="entry name" value="SENSOR HISTIDINE KINASE YPDA"/>
    <property type="match status" value="1"/>
</dbReference>
<feature type="transmembrane region" description="Helical" evidence="2">
    <location>
        <begin position="286"/>
        <end position="304"/>
    </location>
</feature>
<evidence type="ECO:0000313" key="4">
    <source>
        <dbReference type="EMBL" id="STZ28648.1"/>
    </source>
</evidence>
<organism evidence="4 5">
    <name type="scientific">Myroides odoratus</name>
    <name type="common">Flavobacterium odoratum</name>
    <dbReference type="NCBI Taxonomy" id="256"/>
    <lineage>
        <taxon>Bacteria</taxon>
        <taxon>Pseudomonadati</taxon>
        <taxon>Bacteroidota</taxon>
        <taxon>Flavobacteriia</taxon>
        <taxon>Flavobacteriales</taxon>
        <taxon>Flavobacteriaceae</taxon>
        <taxon>Myroides</taxon>
    </lineage>
</organism>
<keyword evidence="2" id="KW-0472">Membrane</keyword>
<accession>A0A378RPM0</accession>
<dbReference type="GO" id="GO:0000155">
    <property type="term" value="F:phosphorelay sensor kinase activity"/>
    <property type="evidence" value="ECO:0007669"/>
    <property type="project" value="InterPro"/>
</dbReference>
<feature type="transmembrane region" description="Helical" evidence="2">
    <location>
        <begin position="12"/>
        <end position="33"/>
    </location>
</feature>
<reference evidence="4 5" key="1">
    <citation type="submission" date="2018-06" db="EMBL/GenBank/DDBJ databases">
        <authorList>
            <consortium name="Pathogen Informatics"/>
            <person name="Doyle S."/>
        </authorList>
    </citation>
    <scope>NUCLEOTIDE SEQUENCE [LARGE SCALE GENOMIC DNA]</scope>
    <source>
        <strain evidence="4 5">NCTC11179</strain>
    </source>
</reference>
<dbReference type="Proteomes" id="UP000255024">
    <property type="component" value="Unassembled WGS sequence"/>
</dbReference>
<keyword evidence="1" id="KW-0175">Coiled coil</keyword>
<evidence type="ECO:0000259" key="3">
    <source>
        <dbReference type="Pfam" id="PF06580"/>
    </source>
</evidence>
<dbReference type="PANTHER" id="PTHR34220">
    <property type="entry name" value="SENSOR HISTIDINE KINASE YPDA"/>
    <property type="match status" value="1"/>
</dbReference>
<dbReference type="RefSeq" id="WP_115091555.1">
    <property type="nucleotide sequence ID" value="NZ_CP068107.1"/>
</dbReference>